<reference evidence="3" key="1">
    <citation type="submission" date="2011-12" db="EMBL/GenBank/DDBJ databases">
        <title>Complete sequence of Clostridium clariflavum DSM 19732.</title>
        <authorList>
            <consortium name="US DOE Joint Genome Institute"/>
            <person name="Lucas S."/>
            <person name="Han J."/>
            <person name="Lapidus A."/>
            <person name="Cheng J.-F."/>
            <person name="Goodwin L."/>
            <person name="Pitluck S."/>
            <person name="Peters L."/>
            <person name="Teshima H."/>
            <person name="Detter J.C."/>
            <person name="Han C."/>
            <person name="Tapia R."/>
            <person name="Land M."/>
            <person name="Hauser L."/>
            <person name="Kyrpides N."/>
            <person name="Ivanova N."/>
            <person name="Pagani I."/>
            <person name="Kitzmiller T."/>
            <person name="Lynd L."/>
            <person name="Izquierdo J."/>
            <person name="Woyke T."/>
        </authorList>
    </citation>
    <scope>NUCLEOTIDE SEQUENCE [LARGE SCALE GENOMIC DNA]</scope>
    <source>
        <strain evidence="3">DSM 19732 / NBRC 101661 / EBR45</strain>
    </source>
</reference>
<dbReference type="HOGENOM" id="CLU_040465_0_1_9"/>
<evidence type="ECO:0000313" key="2">
    <source>
        <dbReference type="EMBL" id="AEV70516.1"/>
    </source>
</evidence>
<dbReference type="NCBIfam" id="TIGR03586">
    <property type="entry name" value="PseI"/>
    <property type="match status" value="1"/>
</dbReference>
<dbReference type="InterPro" id="IPR051690">
    <property type="entry name" value="PseI-like"/>
</dbReference>
<dbReference type="InterPro" id="IPR020030">
    <property type="entry name" value="Pseudaminic_synth_PseI"/>
</dbReference>
<dbReference type="InterPro" id="IPR057736">
    <property type="entry name" value="SAF_PseI/NeuA/NeuB"/>
</dbReference>
<dbReference type="AlphaFoldDB" id="G8LT03"/>
<dbReference type="EMBL" id="CP003065">
    <property type="protein sequence ID" value="AEV70516.1"/>
    <property type="molecule type" value="Genomic_DNA"/>
</dbReference>
<keyword evidence="3" id="KW-1185">Reference proteome</keyword>
<dbReference type="InterPro" id="IPR006190">
    <property type="entry name" value="SAF_AFP_Neu5Ac"/>
</dbReference>
<dbReference type="SUPFAM" id="SSF51569">
    <property type="entry name" value="Aldolase"/>
    <property type="match status" value="1"/>
</dbReference>
<dbReference type="InterPro" id="IPR013132">
    <property type="entry name" value="PseI/NeuA/B-like_N"/>
</dbReference>
<dbReference type="PANTHER" id="PTHR42966:SF2">
    <property type="entry name" value="PSEUDAMINIC ACID SYNTHASE"/>
    <property type="match status" value="1"/>
</dbReference>
<evidence type="ECO:0000313" key="3">
    <source>
        <dbReference type="Proteomes" id="UP000005435"/>
    </source>
</evidence>
<dbReference type="GO" id="GO:0050462">
    <property type="term" value="F:N-acetylneuraminate synthase activity"/>
    <property type="evidence" value="ECO:0007669"/>
    <property type="project" value="UniProtKB-EC"/>
</dbReference>
<evidence type="ECO:0000259" key="1">
    <source>
        <dbReference type="PROSITE" id="PS50844"/>
    </source>
</evidence>
<sequence length="348" mass="39255">MREVELNGKIINKNSPCYIIAEMSANHAGSIDRAIEIIHAAKECGADCIKIQTYTPDTMTIDSDKEYFRINAGTWKGENYYGLYKKAFTPWEWQGRLKEEAEKIGIDFLSTPFDKTAVDFLEDLGLKFYKISSFELIDIPLLRYVASKGKPIILSTGLATFEEIEEAVKTIFSEGNEKLCLLKCSSAYPAVPDDMNLMTIKYLEESFGVPVGLSDHSMGSISAVTAVALGAKIIEKHFCISREIENPDSSFSMEPQEFKKMVEEIRTAEKAIGTVSFELSEREKISRMSRRSIFVVKDIKEGDVFTEENIRVIRPSHGLAPKYYDDILGKKASKDIERGTPLEWDMVD</sequence>
<dbReference type="eggNOG" id="COG2089">
    <property type="taxonomic scope" value="Bacteria"/>
</dbReference>
<organism evidence="2 3">
    <name type="scientific">Acetivibrio clariflavus (strain DSM 19732 / NBRC 101661 / EBR45)</name>
    <name type="common">Clostridium clariflavum</name>
    <dbReference type="NCBI Taxonomy" id="720554"/>
    <lineage>
        <taxon>Bacteria</taxon>
        <taxon>Bacillati</taxon>
        <taxon>Bacillota</taxon>
        <taxon>Clostridia</taxon>
        <taxon>Eubacteriales</taxon>
        <taxon>Oscillospiraceae</taxon>
        <taxon>Acetivibrio</taxon>
    </lineage>
</organism>
<dbReference type="Gene3D" id="3.20.20.70">
    <property type="entry name" value="Aldolase class I"/>
    <property type="match status" value="1"/>
</dbReference>
<dbReference type="InterPro" id="IPR013974">
    <property type="entry name" value="SAF"/>
</dbReference>
<dbReference type="CDD" id="cd11615">
    <property type="entry name" value="SAF_NeuB_like"/>
    <property type="match status" value="1"/>
</dbReference>
<dbReference type="Proteomes" id="UP000005435">
    <property type="component" value="Chromosome"/>
</dbReference>
<dbReference type="SUPFAM" id="SSF51269">
    <property type="entry name" value="AFP III-like domain"/>
    <property type="match status" value="1"/>
</dbReference>
<reference evidence="2 3" key="2">
    <citation type="journal article" date="2012" name="Stand. Genomic Sci.">
        <title>Complete Genome Sequence of Clostridium clariflavum DSM 19732.</title>
        <authorList>
            <person name="Izquierdo J.A."/>
            <person name="Goodwin L."/>
            <person name="Davenport K.W."/>
            <person name="Teshima H."/>
            <person name="Bruce D."/>
            <person name="Detter C."/>
            <person name="Tapia R."/>
            <person name="Han S."/>
            <person name="Land M."/>
            <person name="Hauser L."/>
            <person name="Jeffries C.D."/>
            <person name="Han J."/>
            <person name="Pitluck S."/>
            <person name="Nolan M."/>
            <person name="Chen A."/>
            <person name="Huntemann M."/>
            <person name="Mavromatis K."/>
            <person name="Mikhailova N."/>
            <person name="Liolios K."/>
            <person name="Woyke T."/>
            <person name="Lynd L.R."/>
        </authorList>
    </citation>
    <scope>NUCLEOTIDE SEQUENCE [LARGE SCALE GENOMIC DNA]</scope>
    <source>
        <strain evidence="3">DSM 19732 / NBRC 101661 / EBR45</strain>
    </source>
</reference>
<accession>G8LT03</accession>
<dbReference type="GO" id="GO:0047444">
    <property type="term" value="F:N-acylneuraminate-9-phosphate synthase activity"/>
    <property type="evidence" value="ECO:0007669"/>
    <property type="project" value="TreeGrafter"/>
</dbReference>
<dbReference type="EC" id="2.5.1.56" evidence="2"/>
<dbReference type="RefSeq" id="WP_014257014.1">
    <property type="nucleotide sequence ID" value="NC_016627.1"/>
</dbReference>
<protein>
    <submittedName>
        <fullName evidence="2">N-acetylneuraminate synthase</fullName>
        <ecNumber evidence="2">2.5.1.56</ecNumber>
    </submittedName>
</protein>
<dbReference type="KEGG" id="ccl:Clocl_4082"/>
<feature type="domain" description="AFP-like" evidence="1">
    <location>
        <begin position="292"/>
        <end position="348"/>
    </location>
</feature>
<gene>
    <name evidence="2" type="ordered locus">Clocl_4082</name>
</gene>
<dbReference type="Pfam" id="PF08666">
    <property type="entry name" value="SAF"/>
    <property type="match status" value="1"/>
</dbReference>
<dbReference type="Pfam" id="PF03102">
    <property type="entry name" value="NeuB"/>
    <property type="match status" value="1"/>
</dbReference>
<proteinExistence type="predicted"/>
<dbReference type="STRING" id="720554.Clocl_4082"/>
<dbReference type="Gene3D" id="3.90.1210.10">
    <property type="entry name" value="Antifreeze-like/N-acetylneuraminic acid synthase C-terminal domain"/>
    <property type="match status" value="1"/>
</dbReference>
<dbReference type="InterPro" id="IPR013785">
    <property type="entry name" value="Aldolase_TIM"/>
</dbReference>
<dbReference type="SMART" id="SM00858">
    <property type="entry name" value="SAF"/>
    <property type="match status" value="1"/>
</dbReference>
<name>G8LT03_ACECE</name>
<keyword evidence="2" id="KW-0808">Transferase</keyword>
<dbReference type="GO" id="GO:0016051">
    <property type="term" value="P:carbohydrate biosynthetic process"/>
    <property type="evidence" value="ECO:0007669"/>
    <property type="project" value="InterPro"/>
</dbReference>
<dbReference type="PROSITE" id="PS50844">
    <property type="entry name" value="AFP_LIKE"/>
    <property type="match status" value="1"/>
</dbReference>
<dbReference type="PANTHER" id="PTHR42966">
    <property type="entry name" value="N-ACETYLNEURAMINATE SYNTHASE"/>
    <property type="match status" value="1"/>
</dbReference>
<dbReference type="InterPro" id="IPR036732">
    <property type="entry name" value="AFP_Neu5c_C_sf"/>
</dbReference>